<feature type="transmembrane region" description="Helical" evidence="2">
    <location>
        <begin position="33"/>
        <end position="53"/>
    </location>
</feature>
<gene>
    <name evidence="3" type="ORF">GCM10023082_38400</name>
</gene>
<feature type="transmembrane region" description="Helical" evidence="2">
    <location>
        <begin position="9"/>
        <end position="27"/>
    </location>
</feature>
<dbReference type="EMBL" id="BAABEP010000027">
    <property type="protein sequence ID" value="GAA3737488.1"/>
    <property type="molecule type" value="Genomic_DNA"/>
</dbReference>
<feature type="region of interest" description="Disordered" evidence="1">
    <location>
        <begin position="58"/>
        <end position="92"/>
    </location>
</feature>
<evidence type="ECO:0000256" key="1">
    <source>
        <dbReference type="SAM" id="MobiDB-lite"/>
    </source>
</evidence>
<evidence type="ECO:0000313" key="3">
    <source>
        <dbReference type="EMBL" id="GAA3737488.1"/>
    </source>
</evidence>
<sequence>MPRPNTAQLAYGSATVVCSAVAMLLLSGAPAGIGTVVIGVAALALGLLVSLSVPAPRRTRAAREATAPAESTARPADGSMATAAPRVGAPRAHAGAGYGVARVGGHSARR</sequence>
<evidence type="ECO:0000256" key="2">
    <source>
        <dbReference type="SAM" id="Phobius"/>
    </source>
</evidence>
<accession>A0ABP7FE15</accession>
<evidence type="ECO:0000313" key="4">
    <source>
        <dbReference type="Proteomes" id="UP001499884"/>
    </source>
</evidence>
<dbReference type="Proteomes" id="UP001499884">
    <property type="component" value="Unassembled WGS sequence"/>
</dbReference>
<keyword evidence="4" id="KW-1185">Reference proteome</keyword>
<protein>
    <recommendedName>
        <fullName evidence="5">Secreted protein</fullName>
    </recommendedName>
</protein>
<dbReference type="RefSeq" id="WP_345648743.1">
    <property type="nucleotide sequence ID" value="NZ_BAABEP010000027.1"/>
</dbReference>
<evidence type="ECO:0008006" key="5">
    <source>
        <dbReference type="Google" id="ProtNLM"/>
    </source>
</evidence>
<proteinExistence type="predicted"/>
<comment type="caution">
    <text evidence="3">The sequence shown here is derived from an EMBL/GenBank/DDBJ whole genome shotgun (WGS) entry which is preliminary data.</text>
</comment>
<organism evidence="3 4">
    <name type="scientific">Streptomyces tremellae</name>
    <dbReference type="NCBI Taxonomy" id="1124239"/>
    <lineage>
        <taxon>Bacteria</taxon>
        <taxon>Bacillati</taxon>
        <taxon>Actinomycetota</taxon>
        <taxon>Actinomycetes</taxon>
        <taxon>Kitasatosporales</taxon>
        <taxon>Streptomycetaceae</taxon>
        <taxon>Streptomyces</taxon>
    </lineage>
</organism>
<keyword evidence="2" id="KW-0472">Membrane</keyword>
<keyword evidence="2" id="KW-0812">Transmembrane</keyword>
<feature type="compositionally biased region" description="Low complexity" evidence="1">
    <location>
        <begin position="64"/>
        <end position="76"/>
    </location>
</feature>
<keyword evidence="2" id="KW-1133">Transmembrane helix</keyword>
<reference evidence="4" key="1">
    <citation type="journal article" date="2019" name="Int. J. Syst. Evol. Microbiol.">
        <title>The Global Catalogue of Microorganisms (GCM) 10K type strain sequencing project: providing services to taxonomists for standard genome sequencing and annotation.</title>
        <authorList>
            <consortium name="The Broad Institute Genomics Platform"/>
            <consortium name="The Broad Institute Genome Sequencing Center for Infectious Disease"/>
            <person name="Wu L."/>
            <person name="Ma J."/>
        </authorList>
    </citation>
    <scope>NUCLEOTIDE SEQUENCE [LARGE SCALE GENOMIC DNA]</scope>
    <source>
        <strain evidence="4">JCM 30846</strain>
    </source>
</reference>
<name>A0ABP7FE15_9ACTN</name>